<dbReference type="PANTHER" id="PTHR33558:SF1">
    <property type="entry name" value="GLUTAREDOXIN-LIKE PROTEIN C5ORF63 HOMOLOG"/>
    <property type="match status" value="1"/>
</dbReference>
<comment type="similarity">
    <text evidence="1">Belongs to the glutaredoxin family.</text>
</comment>
<evidence type="ECO:0000256" key="1">
    <source>
        <dbReference type="RuleBase" id="RU363082"/>
    </source>
</evidence>
<dbReference type="EMBL" id="MU005576">
    <property type="protein sequence ID" value="KAF2686506.1"/>
    <property type="molecule type" value="Genomic_DNA"/>
</dbReference>
<dbReference type="SUPFAM" id="SSF52833">
    <property type="entry name" value="Thioredoxin-like"/>
    <property type="match status" value="1"/>
</dbReference>
<dbReference type="Proteomes" id="UP000799291">
    <property type="component" value="Unassembled WGS sequence"/>
</dbReference>
<sequence length="101" mass="11754">MFRASSMLLQCRITFFTRSPCSLCDTAKAVVQNVKAKRDLEYHEINVMEPGQEKWKIYEFDTPVIHIDKAAAPETTTSSLKLMHRFKEDEVIKLMDEVERS</sequence>
<dbReference type="InterPro" id="IPR036249">
    <property type="entry name" value="Thioredoxin-like_sf"/>
</dbReference>
<evidence type="ECO:0000313" key="3">
    <source>
        <dbReference type="Proteomes" id="UP000799291"/>
    </source>
</evidence>
<organism evidence="2 3">
    <name type="scientific">Lentithecium fluviatile CBS 122367</name>
    <dbReference type="NCBI Taxonomy" id="1168545"/>
    <lineage>
        <taxon>Eukaryota</taxon>
        <taxon>Fungi</taxon>
        <taxon>Dikarya</taxon>
        <taxon>Ascomycota</taxon>
        <taxon>Pezizomycotina</taxon>
        <taxon>Dothideomycetes</taxon>
        <taxon>Pleosporomycetidae</taxon>
        <taxon>Pleosporales</taxon>
        <taxon>Massarineae</taxon>
        <taxon>Lentitheciaceae</taxon>
        <taxon>Lentithecium</taxon>
    </lineage>
</organism>
<keyword evidence="1" id="KW-0813">Transport</keyword>
<accession>A0A6G1J7M2</accession>
<reference evidence="2" key="1">
    <citation type="journal article" date="2020" name="Stud. Mycol.">
        <title>101 Dothideomycetes genomes: a test case for predicting lifestyles and emergence of pathogens.</title>
        <authorList>
            <person name="Haridas S."/>
            <person name="Albert R."/>
            <person name="Binder M."/>
            <person name="Bloem J."/>
            <person name="Labutti K."/>
            <person name="Salamov A."/>
            <person name="Andreopoulos B."/>
            <person name="Baker S."/>
            <person name="Barry K."/>
            <person name="Bills G."/>
            <person name="Bluhm B."/>
            <person name="Cannon C."/>
            <person name="Castanera R."/>
            <person name="Culley D."/>
            <person name="Daum C."/>
            <person name="Ezra D."/>
            <person name="Gonzalez J."/>
            <person name="Henrissat B."/>
            <person name="Kuo A."/>
            <person name="Liang C."/>
            <person name="Lipzen A."/>
            <person name="Lutzoni F."/>
            <person name="Magnuson J."/>
            <person name="Mondo S."/>
            <person name="Nolan M."/>
            <person name="Ohm R."/>
            <person name="Pangilinan J."/>
            <person name="Park H.-J."/>
            <person name="Ramirez L."/>
            <person name="Alfaro M."/>
            <person name="Sun H."/>
            <person name="Tritt A."/>
            <person name="Yoshinaga Y."/>
            <person name="Zwiers L.-H."/>
            <person name="Turgeon B."/>
            <person name="Goodwin S."/>
            <person name="Spatafora J."/>
            <person name="Crous P."/>
            <person name="Grigoriev I."/>
        </authorList>
    </citation>
    <scope>NUCLEOTIDE SEQUENCE</scope>
    <source>
        <strain evidence="2">CBS 122367</strain>
    </source>
</reference>
<evidence type="ECO:0000313" key="2">
    <source>
        <dbReference type="EMBL" id="KAF2686506.1"/>
    </source>
</evidence>
<keyword evidence="3" id="KW-1185">Reference proteome</keyword>
<proteinExistence type="inferred from homology"/>
<keyword evidence="1" id="KW-0249">Electron transport</keyword>
<name>A0A6G1J7M2_9PLEO</name>
<dbReference type="Gene3D" id="3.40.30.10">
    <property type="entry name" value="Glutaredoxin"/>
    <property type="match status" value="1"/>
</dbReference>
<protein>
    <recommendedName>
        <fullName evidence="1">Glutaredoxin-like protein</fullName>
    </recommendedName>
</protein>
<dbReference type="Pfam" id="PF05768">
    <property type="entry name" value="Glrx-like"/>
    <property type="match status" value="1"/>
</dbReference>
<dbReference type="OrthoDB" id="429967at2759"/>
<dbReference type="PANTHER" id="PTHR33558">
    <property type="entry name" value="GLUTAREDOXIN-LIKE PROTEIN C5ORF63 HOMOLOG"/>
    <property type="match status" value="1"/>
</dbReference>
<dbReference type="InterPro" id="IPR052565">
    <property type="entry name" value="Glutaredoxin-like_YDR286C"/>
</dbReference>
<gene>
    <name evidence="2" type="ORF">K458DRAFT_386475</name>
</gene>
<dbReference type="InterPro" id="IPR008554">
    <property type="entry name" value="Glutaredoxin-like"/>
</dbReference>
<dbReference type="AlphaFoldDB" id="A0A6G1J7M2"/>